<feature type="region of interest" description="Disordered" evidence="4">
    <location>
        <begin position="59"/>
        <end position="114"/>
    </location>
</feature>
<dbReference type="AlphaFoldDB" id="A0A1S3H7L7"/>
<protein>
    <submittedName>
        <fullName evidence="7">La-related protein 4 isoform X1</fullName>
    </submittedName>
</protein>
<feature type="compositionally biased region" description="Basic and acidic residues" evidence="4">
    <location>
        <begin position="641"/>
        <end position="650"/>
    </location>
</feature>
<dbReference type="InterPro" id="IPR036390">
    <property type="entry name" value="WH_DNA-bd_sf"/>
</dbReference>
<feature type="compositionally biased region" description="Polar residues" evidence="4">
    <location>
        <begin position="363"/>
        <end position="378"/>
    </location>
</feature>
<name>A0A1S3H7L7_LINAN</name>
<dbReference type="InterPro" id="IPR045180">
    <property type="entry name" value="La_dom_prot"/>
</dbReference>
<feature type="compositionally biased region" description="Basic and acidic residues" evidence="4">
    <location>
        <begin position="394"/>
        <end position="406"/>
    </location>
</feature>
<feature type="region of interest" description="Disordered" evidence="4">
    <location>
        <begin position="362"/>
        <end position="511"/>
    </location>
</feature>
<feature type="compositionally biased region" description="Polar residues" evidence="4">
    <location>
        <begin position="705"/>
        <end position="715"/>
    </location>
</feature>
<dbReference type="GO" id="GO:0003730">
    <property type="term" value="F:mRNA 3'-UTR binding"/>
    <property type="evidence" value="ECO:0007669"/>
    <property type="project" value="TreeGrafter"/>
</dbReference>
<evidence type="ECO:0000313" key="7">
    <source>
        <dbReference type="RefSeq" id="XP_013381114.1"/>
    </source>
</evidence>
<evidence type="ECO:0000256" key="2">
    <source>
        <dbReference type="ARBA" id="ARBA00022884"/>
    </source>
</evidence>
<feature type="compositionally biased region" description="Polar residues" evidence="4">
    <location>
        <begin position="409"/>
        <end position="426"/>
    </location>
</feature>
<feature type="compositionally biased region" description="Basic and acidic residues" evidence="4">
    <location>
        <begin position="670"/>
        <end position="686"/>
    </location>
</feature>
<feature type="compositionally biased region" description="Polar residues" evidence="4">
    <location>
        <begin position="453"/>
        <end position="463"/>
    </location>
</feature>
<dbReference type="Proteomes" id="UP000085678">
    <property type="component" value="Unplaced"/>
</dbReference>
<dbReference type="RefSeq" id="XP_013381114.1">
    <property type="nucleotide sequence ID" value="XM_013525660.1"/>
</dbReference>
<dbReference type="GO" id="GO:0045727">
    <property type="term" value="P:positive regulation of translation"/>
    <property type="evidence" value="ECO:0007669"/>
    <property type="project" value="TreeGrafter"/>
</dbReference>
<dbReference type="GO" id="GO:0010494">
    <property type="term" value="C:cytoplasmic stress granule"/>
    <property type="evidence" value="ECO:0007669"/>
    <property type="project" value="TreeGrafter"/>
</dbReference>
<organism evidence="6 7">
    <name type="scientific">Lingula anatina</name>
    <name type="common">Brachiopod</name>
    <name type="synonym">Lingula unguis</name>
    <dbReference type="NCBI Taxonomy" id="7574"/>
    <lineage>
        <taxon>Eukaryota</taxon>
        <taxon>Metazoa</taxon>
        <taxon>Spiralia</taxon>
        <taxon>Lophotrochozoa</taxon>
        <taxon>Brachiopoda</taxon>
        <taxon>Linguliformea</taxon>
        <taxon>Lingulata</taxon>
        <taxon>Lingulida</taxon>
        <taxon>Linguloidea</taxon>
        <taxon>Lingulidae</taxon>
        <taxon>Lingula</taxon>
    </lineage>
</organism>
<dbReference type="SMART" id="SM00715">
    <property type="entry name" value="LA"/>
    <property type="match status" value="1"/>
</dbReference>
<keyword evidence="1" id="KW-0597">Phosphoprotein</keyword>
<proteinExistence type="predicted"/>
<reference evidence="7" key="1">
    <citation type="submission" date="2025-08" db="UniProtKB">
        <authorList>
            <consortium name="RefSeq"/>
        </authorList>
    </citation>
    <scope>IDENTIFICATION</scope>
    <source>
        <tissue evidence="7">Gonads</tissue>
    </source>
</reference>
<feature type="compositionally biased region" description="Polar residues" evidence="4">
    <location>
        <begin position="565"/>
        <end position="607"/>
    </location>
</feature>
<evidence type="ECO:0000256" key="3">
    <source>
        <dbReference type="PROSITE-ProRule" id="PRU00332"/>
    </source>
</evidence>
<keyword evidence="6" id="KW-1185">Reference proteome</keyword>
<feature type="compositionally biased region" description="Basic and acidic residues" evidence="4">
    <location>
        <begin position="487"/>
        <end position="501"/>
    </location>
</feature>
<dbReference type="SUPFAM" id="SSF46785">
    <property type="entry name" value="Winged helix' DNA-binding domain"/>
    <property type="match status" value="1"/>
</dbReference>
<dbReference type="PANTHER" id="PTHR22792">
    <property type="entry name" value="LUPUS LA PROTEIN-RELATED"/>
    <property type="match status" value="1"/>
</dbReference>
<dbReference type="Gene3D" id="1.10.10.10">
    <property type="entry name" value="Winged helix-like DNA-binding domain superfamily/Winged helix DNA-binding domain"/>
    <property type="match status" value="1"/>
</dbReference>
<dbReference type="GO" id="GO:0005829">
    <property type="term" value="C:cytosol"/>
    <property type="evidence" value="ECO:0007669"/>
    <property type="project" value="TreeGrafter"/>
</dbReference>
<accession>A0A1S3H7L7</accession>
<dbReference type="InterPro" id="IPR006630">
    <property type="entry name" value="La_HTH"/>
</dbReference>
<dbReference type="GeneID" id="106152164"/>
<gene>
    <name evidence="7" type="primary">LOC106152164</name>
</gene>
<dbReference type="InParanoid" id="A0A1S3H7L7"/>
<dbReference type="Pfam" id="PF05383">
    <property type="entry name" value="La"/>
    <property type="match status" value="1"/>
</dbReference>
<sequence>MHPGDVYFFSANCYVLCVRQGNGGKVTPKAPGLNPNATVFHSHSPSGDQAWELDEATTPEGQVNGDLGGDVVNYPPTPESPADQEKEDCPLENGVTSDTADETASSTDDGKEETGLRVMLKHQLEYYFSDENLAVDSYLISQMDGDQYVPIVTIANFNQVKKLTSDLELIVEVLRESSHVQVDEKGEKVRPIHKRCIVILREIPASTPLKDVKDLFSGQNCPLFVSCEFAHGDCWYVTFNSDEDAQRAYQYLREEVKTFLGKPIMARIKAKPIIRGTFVPKNGIKSAGFESGTQAFPQQPSRFAQPQFTPLPPMPVQYVNTAGPQSFPFYPPNTVMAWSPTSPPFFDPGMVFAANGYQPQGFKLSNSTGRSGFQSPRNRAQVKQHGRTQSNPERMSEAKPNFETHRHSSVSSSLHGGNNPTSNVDPSQSSHMSSHRHSSLSSSTSSSYPVHATSHSSTASDNGQVLGPRHMEVTVKDQTTQPPRRSRINEFRNRRRKEDGARNLNSNPYTAKEYRLEPEEFELEATSFPPLPGSTNNASVGEVFENKLSDVVKGVAKPSIRDQKPSNGANTNGSVTTSTPAVANHPTTSAQSENKGSATMTNGTDSLPTPPSSPQKVSKSAVAANTVEKIHSQPEVNGVIETKEDNKENSSHPTQSQEPAKLSWAQMAQRAKERAEREATEVKKLLTVEAEQEIGDQVKPGTLKENAQTSKTPGTSKGLARSDSESKDFRPQTGRRAKDNREWKDRDRDKERDRRKEQETVKLSAK</sequence>
<dbReference type="CDD" id="cd12430">
    <property type="entry name" value="RRM_LARP4_5_like"/>
    <property type="match status" value="1"/>
</dbReference>
<feature type="region of interest" description="Disordered" evidence="4">
    <location>
        <begin position="557"/>
        <end position="766"/>
    </location>
</feature>
<evidence type="ECO:0000259" key="5">
    <source>
        <dbReference type="PROSITE" id="PS50961"/>
    </source>
</evidence>
<dbReference type="InterPro" id="IPR035979">
    <property type="entry name" value="RBD_domain_sf"/>
</dbReference>
<keyword evidence="2 3" id="KW-0694">RNA-binding</keyword>
<feature type="compositionally biased region" description="Basic and acidic residues" evidence="4">
    <location>
        <begin position="720"/>
        <end position="760"/>
    </location>
</feature>
<dbReference type="CDD" id="cd08031">
    <property type="entry name" value="LARP_4_5_like"/>
    <property type="match status" value="1"/>
</dbReference>
<evidence type="ECO:0000256" key="1">
    <source>
        <dbReference type="ARBA" id="ARBA00022553"/>
    </source>
</evidence>
<feature type="compositionally biased region" description="Low complexity" evidence="4">
    <location>
        <begin position="96"/>
        <end position="107"/>
    </location>
</feature>
<dbReference type="KEGG" id="lak:106152164"/>
<evidence type="ECO:0000256" key="4">
    <source>
        <dbReference type="SAM" id="MobiDB-lite"/>
    </source>
</evidence>
<dbReference type="InterPro" id="IPR036388">
    <property type="entry name" value="WH-like_DNA-bd_sf"/>
</dbReference>
<dbReference type="OrthoDB" id="10046764at2759"/>
<dbReference type="InterPro" id="IPR058699">
    <property type="entry name" value="RRM_LARP4/4B"/>
</dbReference>
<dbReference type="PROSITE" id="PS50961">
    <property type="entry name" value="HTH_LA"/>
    <property type="match status" value="1"/>
</dbReference>
<dbReference type="Pfam" id="PF26088">
    <property type="entry name" value="RRM_LARP4"/>
    <property type="match status" value="1"/>
</dbReference>
<feature type="domain" description="HTH La-type RNA-binding" evidence="5">
    <location>
        <begin position="110"/>
        <end position="199"/>
    </location>
</feature>
<dbReference type="SUPFAM" id="SSF54928">
    <property type="entry name" value="RNA-binding domain, RBD"/>
    <property type="match status" value="1"/>
</dbReference>
<dbReference type="STRING" id="7574.A0A1S3H7L7"/>
<evidence type="ECO:0000313" key="6">
    <source>
        <dbReference type="Proteomes" id="UP000085678"/>
    </source>
</evidence>
<dbReference type="PANTHER" id="PTHR22792:SF131">
    <property type="entry name" value="LA-RELATED PROTEIN LARP4B"/>
    <property type="match status" value="1"/>
</dbReference>